<dbReference type="InterPro" id="IPR001584">
    <property type="entry name" value="Integrase_cat-core"/>
</dbReference>
<dbReference type="Gene3D" id="3.30.420.10">
    <property type="entry name" value="Ribonuclease H-like superfamily/Ribonuclease H"/>
    <property type="match status" value="2"/>
</dbReference>
<dbReference type="SUPFAM" id="SSF53098">
    <property type="entry name" value="Ribonuclease H-like"/>
    <property type="match status" value="1"/>
</dbReference>
<dbReference type="GO" id="GO:0015074">
    <property type="term" value="P:DNA integration"/>
    <property type="evidence" value="ECO:0007669"/>
    <property type="project" value="InterPro"/>
</dbReference>
<dbReference type="InterPro" id="IPR036397">
    <property type="entry name" value="RNaseH_sf"/>
</dbReference>
<reference evidence="2" key="1">
    <citation type="submission" date="2020-04" db="EMBL/GenBank/DDBJ databases">
        <authorList>
            <person name="Alioto T."/>
            <person name="Alioto T."/>
            <person name="Gomez Garrido J."/>
        </authorList>
    </citation>
    <scope>NUCLEOTIDE SEQUENCE</scope>
    <source>
        <strain evidence="2">A484AB</strain>
    </source>
</reference>
<dbReference type="InterPro" id="IPR012337">
    <property type="entry name" value="RNaseH-like_sf"/>
</dbReference>
<comment type="caution">
    <text evidence="2">The sequence shown here is derived from an EMBL/GenBank/DDBJ whole genome shotgun (WGS) entry which is preliminary data.</text>
</comment>
<sequence>MGHLGSERVLDLARERFYWPYTRRDIEHFVTHVCGCLRQKRPNLPTREPLQSITTTSPFQLIGIDFVHLERSSGGYEYILVVVDHFTRYAQAYPTKNKAGITAADKIYNDFIPRFGFPERIHHDQGNGTVERMNRTLLGMLRSLPEQHKSNWKDHVAKLVHAYNCTRHQTTGYSPFFLLFGRSPRLPIDLAFKMEKANDPTGYPQYVAKWKTAMQEAYAKASTAANKNAKRAKKHYGQESSINNVK</sequence>
<name>A0A6S7JDM8_PARCT</name>
<dbReference type="GO" id="GO:0003676">
    <property type="term" value="F:nucleic acid binding"/>
    <property type="evidence" value="ECO:0007669"/>
    <property type="project" value="InterPro"/>
</dbReference>
<protein>
    <submittedName>
        <fullName evidence="2">Retrovirus-related Pol poly from transposon 412, partial</fullName>
    </submittedName>
</protein>
<dbReference type="Gene3D" id="1.10.340.70">
    <property type="match status" value="1"/>
</dbReference>
<evidence type="ECO:0000313" key="2">
    <source>
        <dbReference type="EMBL" id="CAB4028431.1"/>
    </source>
</evidence>
<feature type="domain" description="Integrase catalytic" evidence="1">
    <location>
        <begin position="54"/>
        <end position="126"/>
    </location>
</feature>
<dbReference type="Proteomes" id="UP001152795">
    <property type="component" value="Unassembled WGS sequence"/>
</dbReference>
<dbReference type="PANTHER" id="PTHR37984">
    <property type="entry name" value="PROTEIN CBG26694"/>
    <property type="match status" value="1"/>
</dbReference>
<dbReference type="Pfam" id="PF00665">
    <property type="entry name" value="rve"/>
    <property type="match status" value="1"/>
</dbReference>
<dbReference type="Pfam" id="PF17921">
    <property type="entry name" value="Integrase_H2C2"/>
    <property type="match status" value="1"/>
</dbReference>
<accession>A0A6S7JDM8</accession>
<dbReference type="InterPro" id="IPR050951">
    <property type="entry name" value="Retrovirus_Pol_polyprotein"/>
</dbReference>
<dbReference type="PANTHER" id="PTHR37984:SF15">
    <property type="entry name" value="INTEGRASE CATALYTIC DOMAIN-CONTAINING PROTEIN"/>
    <property type="match status" value="1"/>
</dbReference>
<evidence type="ECO:0000259" key="1">
    <source>
        <dbReference type="PROSITE" id="PS50994"/>
    </source>
</evidence>
<dbReference type="InterPro" id="IPR041588">
    <property type="entry name" value="Integrase_H2C2"/>
</dbReference>
<dbReference type="EMBL" id="CACRXK020015485">
    <property type="protein sequence ID" value="CAB4028431.1"/>
    <property type="molecule type" value="Genomic_DNA"/>
</dbReference>
<gene>
    <name evidence="2" type="ORF">PACLA_8A075855</name>
</gene>
<keyword evidence="3" id="KW-1185">Reference proteome</keyword>
<proteinExistence type="predicted"/>
<dbReference type="AlphaFoldDB" id="A0A6S7JDM8"/>
<dbReference type="PROSITE" id="PS50994">
    <property type="entry name" value="INTEGRASE"/>
    <property type="match status" value="1"/>
</dbReference>
<dbReference type="OrthoDB" id="10065153at2759"/>
<evidence type="ECO:0000313" key="3">
    <source>
        <dbReference type="Proteomes" id="UP001152795"/>
    </source>
</evidence>
<organism evidence="2 3">
    <name type="scientific">Paramuricea clavata</name>
    <name type="common">Red gorgonian</name>
    <name type="synonym">Violescent sea-whip</name>
    <dbReference type="NCBI Taxonomy" id="317549"/>
    <lineage>
        <taxon>Eukaryota</taxon>
        <taxon>Metazoa</taxon>
        <taxon>Cnidaria</taxon>
        <taxon>Anthozoa</taxon>
        <taxon>Octocorallia</taxon>
        <taxon>Malacalcyonacea</taxon>
        <taxon>Plexauridae</taxon>
        <taxon>Paramuricea</taxon>
    </lineage>
</organism>